<organism evidence="4 5">
    <name type="scientific">Tetradesmus obliquus</name>
    <name type="common">Green alga</name>
    <name type="synonym">Acutodesmus obliquus</name>
    <dbReference type="NCBI Taxonomy" id="3088"/>
    <lineage>
        <taxon>Eukaryota</taxon>
        <taxon>Viridiplantae</taxon>
        <taxon>Chlorophyta</taxon>
        <taxon>core chlorophytes</taxon>
        <taxon>Chlorophyceae</taxon>
        <taxon>CS clade</taxon>
        <taxon>Sphaeropleales</taxon>
        <taxon>Scenedesmaceae</taxon>
        <taxon>Tetradesmus</taxon>
    </lineage>
</organism>
<feature type="compositionally biased region" description="Gly residues" evidence="2">
    <location>
        <begin position="180"/>
        <end position="193"/>
    </location>
</feature>
<dbReference type="InterPro" id="IPR036869">
    <property type="entry name" value="J_dom_sf"/>
</dbReference>
<dbReference type="Proteomes" id="UP001244341">
    <property type="component" value="Chromosome 4b"/>
</dbReference>
<dbReference type="CDD" id="cd10747">
    <property type="entry name" value="DnaJ_C"/>
    <property type="match status" value="1"/>
</dbReference>
<dbReference type="Pfam" id="PF00226">
    <property type="entry name" value="DnaJ"/>
    <property type="match status" value="1"/>
</dbReference>
<evidence type="ECO:0000313" key="5">
    <source>
        <dbReference type="Proteomes" id="UP001244341"/>
    </source>
</evidence>
<dbReference type="InterPro" id="IPR051339">
    <property type="entry name" value="DnaJ_subfamily_B"/>
</dbReference>
<dbReference type="SMART" id="SM00271">
    <property type="entry name" value="DnaJ"/>
    <property type="match status" value="1"/>
</dbReference>
<evidence type="ECO:0000256" key="2">
    <source>
        <dbReference type="SAM" id="MobiDB-lite"/>
    </source>
</evidence>
<sequence>MGLDYYKLLGVGRTASDEEIKAAYRKKAVKYHPDKNLNNKEYAEERFKEVAEAYDVLSDPQKRAVYDRYGEEGLKGGAPAPGAAGFDGAAAAPGGSHFSYSGVDPDTARRLFESLFGGGLGGGLGGMGGMGGGPFGSMGGSSGPAQFQFMSSGPGGSGMFSSSASGGPFGSGSSSMFGSSSGGQRGRGRGGGYGGMADLFGGMGGADEDAFEAGDMRTNPFAGFGMAGGSNDAGAGPSSFFQHSAQQRQQGRPGSADAWGSPRYQHQQQQQQQQQPAVQSVPLVLSLEELYCGAVKRLRVTRHVLDAASGKSLPVQEVLEVNVRPGWKEGTKITFCNKGDELSPGGPSADLVLILPISAVQPVSHGSVRVVHGEGMPISKAPGGKGDLHVKFEVEFPRQLSQQQKEQLRHILPAQ</sequence>
<dbReference type="PROSITE" id="PS00636">
    <property type="entry name" value="DNAJ_1"/>
    <property type="match status" value="1"/>
</dbReference>
<dbReference type="Gene3D" id="1.10.287.110">
    <property type="entry name" value="DnaJ domain"/>
    <property type="match status" value="1"/>
</dbReference>
<evidence type="ECO:0000256" key="1">
    <source>
        <dbReference type="ARBA" id="ARBA00023186"/>
    </source>
</evidence>
<gene>
    <name evidence="4" type="ORF">OEZ85_007132</name>
</gene>
<dbReference type="EMBL" id="CP126211">
    <property type="protein sequence ID" value="WIA13565.1"/>
    <property type="molecule type" value="Genomic_DNA"/>
</dbReference>
<dbReference type="Pfam" id="PF01556">
    <property type="entry name" value="DnaJ_C"/>
    <property type="match status" value="1"/>
</dbReference>
<dbReference type="InterPro" id="IPR002939">
    <property type="entry name" value="DnaJ_C"/>
</dbReference>
<dbReference type="PANTHER" id="PTHR24078">
    <property type="entry name" value="DNAJ HOMOLOG SUBFAMILY C MEMBER"/>
    <property type="match status" value="1"/>
</dbReference>
<name>A0ABY8TX72_TETOB</name>
<dbReference type="InterPro" id="IPR001623">
    <property type="entry name" value="DnaJ_domain"/>
</dbReference>
<feature type="compositionally biased region" description="Low complexity" evidence="2">
    <location>
        <begin position="265"/>
        <end position="275"/>
    </location>
</feature>
<accession>A0ABY8TX72</accession>
<feature type="compositionally biased region" description="Low complexity" evidence="2">
    <location>
        <begin position="159"/>
        <end position="179"/>
    </location>
</feature>
<feature type="region of interest" description="Disordered" evidence="2">
    <location>
        <begin position="156"/>
        <end position="193"/>
    </location>
</feature>
<feature type="region of interest" description="Disordered" evidence="2">
    <location>
        <begin position="225"/>
        <end position="275"/>
    </location>
</feature>
<reference evidence="4 5" key="1">
    <citation type="submission" date="2023-05" db="EMBL/GenBank/DDBJ databases">
        <title>A 100% complete, gapless, phased diploid assembly of the Scenedesmus obliquus UTEX 3031 genome.</title>
        <authorList>
            <person name="Biondi T.C."/>
            <person name="Hanschen E.R."/>
            <person name="Kwon T."/>
            <person name="Eng W."/>
            <person name="Kruse C.P.S."/>
            <person name="Koehler S.I."/>
            <person name="Kunde Y."/>
            <person name="Gleasner C.D."/>
            <person name="You Mak K.T."/>
            <person name="Polle J."/>
            <person name="Hovde B.T."/>
            <person name="Starkenburg S.R."/>
        </authorList>
    </citation>
    <scope>NUCLEOTIDE SEQUENCE [LARGE SCALE GENOMIC DNA]</scope>
    <source>
        <strain evidence="4 5">DOE0152z</strain>
    </source>
</reference>
<proteinExistence type="predicted"/>
<dbReference type="Gene3D" id="2.60.260.20">
    <property type="entry name" value="Urease metallochaperone UreE, N-terminal domain"/>
    <property type="match status" value="2"/>
</dbReference>
<dbReference type="PANTHER" id="PTHR24078:SF562">
    <property type="entry name" value="DNAJ DOMAIN CONTAINING PROTEIN"/>
    <property type="match status" value="1"/>
</dbReference>
<dbReference type="SUPFAM" id="SSF49493">
    <property type="entry name" value="HSP40/DnaJ peptide-binding domain"/>
    <property type="match status" value="2"/>
</dbReference>
<feature type="compositionally biased region" description="Polar residues" evidence="2">
    <location>
        <begin position="239"/>
        <end position="252"/>
    </location>
</feature>
<feature type="domain" description="J" evidence="3">
    <location>
        <begin position="4"/>
        <end position="70"/>
    </location>
</feature>
<keyword evidence="5" id="KW-1185">Reference proteome</keyword>
<dbReference type="PRINTS" id="PR00625">
    <property type="entry name" value="JDOMAIN"/>
</dbReference>
<evidence type="ECO:0000313" key="4">
    <source>
        <dbReference type="EMBL" id="WIA13565.1"/>
    </source>
</evidence>
<protein>
    <recommendedName>
        <fullName evidence="3">J domain-containing protein</fullName>
    </recommendedName>
</protein>
<dbReference type="PROSITE" id="PS50076">
    <property type="entry name" value="DNAJ_2"/>
    <property type="match status" value="1"/>
</dbReference>
<dbReference type="InterPro" id="IPR018253">
    <property type="entry name" value="DnaJ_domain_CS"/>
</dbReference>
<dbReference type="CDD" id="cd06257">
    <property type="entry name" value="DnaJ"/>
    <property type="match status" value="1"/>
</dbReference>
<dbReference type="InterPro" id="IPR008971">
    <property type="entry name" value="HSP40/DnaJ_pept-bd"/>
</dbReference>
<keyword evidence="1" id="KW-0143">Chaperone</keyword>
<evidence type="ECO:0000259" key="3">
    <source>
        <dbReference type="PROSITE" id="PS50076"/>
    </source>
</evidence>
<dbReference type="SUPFAM" id="SSF46565">
    <property type="entry name" value="Chaperone J-domain"/>
    <property type="match status" value="1"/>
</dbReference>